<feature type="chain" id="PRO_5018204794" evidence="3">
    <location>
        <begin position="26"/>
        <end position="161"/>
    </location>
</feature>
<evidence type="ECO:0000256" key="1">
    <source>
        <dbReference type="SAM" id="MobiDB-lite"/>
    </source>
</evidence>
<keyword evidence="3" id="KW-0732">Signal</keyword>
<gene>
    <name evidence="4" type="ORF">EFL95_14350</name>
</gene>
<dbReference type="RefSeq" id="WP_123234590.1">
    <property type="nucleotide sequence ID" value="NZ_RJSG01000002.1"/>
</dbReference>
<accession>A0A3N0DWU6</accession>
<name>A0A3N0DWU6_9ACTN</name>
<evidence type="ECO:0000256" key="3">
    <source>
        <dbReference type="SAM" id="SignalP"/>
    </source>
</evidence>
<dbReference type="EMBL" id="RJSG01000002">
    <property type="protein sequence ID" value="RNL80088.1"/>
    <property type="molecule type" value="Genomic_DNA"/>
</dbReference>
<proteinExistence type="predicted"/>
<keyword evidence="2" id="KW-1133">Transmembrane helix</keyword>
<evidence type="ECO:0000313" key="5">
    <source>
        <dbReference type="Proteomes" id="UP000277094"/>
    </source>
</evidence>
<dbReference type="AlphaFoldDB" id="A0A3N0DWU6"/>
<comment type="caution">
    <text evidence="4">The sequence shown here is derived from an EMBL/GenBank/DDBJ whole genome shotgun (WGS) entry which is preliminary data.</text>
</comment>
<evidence type="ECO:0000256" key="2">
    <source>
        <dbReference type="SAM" id="Phobius"/>
    </source>
</evidence>
<keyword evidence="5" id="KW-1185">Reference proteome</keyword>
<reference evidence="4 5" key="1">
    <citation type="submission" date="2018-11" db="EMBL/GenBank/DDBJ databases">
        <authorList>
            <person name="Li F."/>
        </authorList>
    </citation>
    <scope>NUCLEOTIDE SEQUENCE [LARGE SCALE GENOMIC DNA]</scope>
    <source>
        <strain evidence="4 5">KIS18-7</strain>
    </source>
</reference>
<feature type="transmembrane region" description="Helical" evidence="2">
    <location>
        <begin position="127"/>
        <end position="146"/>
    </location>
</feature>
<feature type="signal peptide" evidence="3">
    <location>
        <begin position="1"/>
        <end position="25"/>
    </location>
</feature>
<feature type="region of interest" description="Disordered" evidence="1">
    <location>
        <begin position="23"/>
        <end position="121"/>
    </location>
</feature>
<keyword evidence="2" id="KW-0472">Membrane</keyword>
<organism evidence="4 5">
    <name type="scientific">Nocardioides marmorisolisilvae</name>
    <dbReference type="NCBI Taxonomy" id="1542737"/>
    <lineage>
        <taxon>Bacteria</taxon>
        <taxon>Bacillati</taxon>
        <taxon>Actinomycetota</taxon>
        <taxon>Actinomycetes</taxon>
        <taxon>Propionibacteriales</taxon>
        <taxon>Nocardioidaceae</taxon>
        <taxon>Nocardioides</taxon>
    </lineage>
</organism>
<keyword evidence="2" id="KW-0812">Transmembrane</keyword>
<feature type="compositionally biased region" description="Pro residues" evidence="1">
    <location>
        <begin position="29"/>
        <end position="42"/>
    </location>
</feature>
<feature type="compositionally biased region" description="Basic and acidic residues" evidence="1">
    <location>
        <begin position="69"/>
        <end position="78"/>
    </location>
</feature>
<protein>
    <submittedName>
        <fullName evidence="4">Uncharacterized protein</fullName>
    </submittedName>
</protein>
<sequence>MIRRAVLAAVLALLVLGASTTFATADDAPPTPPAFTPPPIPTPSDGASSGPTYVITPGVGGSELPTPSDPKDVAKAKQADQAQHHAGTGKHGSADPGTEEPGRASGETAGPQTPLAHPTSADKVTPVLRGFAALVAMVVLYEITAVRRSVFRRRRASVTAG</sequence>
<evidence type="ECO:0000313" key="4">
    <source>
        <dbReference type="EMBL" id="RNL80088.1"/>
    </source>
</evidence>
<dbReference type="Proteomes" id="UP000277094">
    <property type="component" value="Unassembled WGS sequence"/>
</dbReference>